<dbReference type="AlphaFoldDB" id="A0A9Q3ZFI2"/>
<dbReference type="InterPro" id="IPR003601">
    <property type="entry name" value="Topo_IA_2"/>
</dbReference>
<dbReference type="Pfam" id="PF01751">
    <property type="entry name" value="Toprim"/>
    <property type="match status" value="1"/>
</dbReference>
<dbReference type="PRINTS" id="PR00417">
    <property type="entry name" value="PRTPISMRASEI"/>
</dbReference>
<keyword evidence="4" id="KW-0479">Metal-binding</keyword>
<dbReference type="EMBL" id="JAJVKT010000016">
    <property type="protein sequence ID" value="MCE7509671.1"/>
    <property type="molecule type" value="Genomic_DNA"/>
</dbReference>
<dbReference type="Pfam" id="PF01396">
    <property type="entry name" value="Zn_ribbon_Top1"/>
    <property type="match status" value="1"/>
</dbReference>
<dbReference type="Gene3D" id="3.30.65.10">
    <property type="entry name" value="Bacterial Topoisomerase I, domain 1"/>
    <property type="match status" value="1"/>
</dbReference>
<dbReference type="PANTHER" id="PTHR11390">
    <property type="entry name" value="PROKARYOTIC DNA TOPOISOMERASE"/>
    <property type="match status" value="1"/>
</dbReference>
<dbReference type="InterPro" id="IPR006171">
    <property type="entry name" value="TOPRIM_dom"/>
</dbReference>
<evidence type="ECO:0000256" key="13">
    <source>
        <dbReference type="ARBA" id="ARBA00031985"/>
    </source>
</evidence>
<evidence type="ECO:0000256" key="15">
    <source>
        <dbReference type="ARBA" id="ARBA00032877"/>
    </source>
</evidence>
<dbReference type="InterPro" id="IPR000380">
    <property type="entry name" value="Topo_IA"/>
</dbReference>
<evidence type="ECO:0000259" key="18">
    <source>
        <dbReference type="PROSITE" id="PS52039"/>
    </source>
</evidence>
<dbReference type="SMART" id="SM00436">
    <property type="entry name" value="TOP1Bc"/>
    <property type="match status" value="1"/>
</dbReference>
<dbReference type="InterPro" id="IPR005738">
    <property type="entry name" value="TopoIII"/>
</dbReference>
<evidence type="ECO:0000256" key="1">
    <source>
        <dbReference type="ARBA" id="ARBA00000213"/>
    </source>
</evidence>
<evidence type="ECO:0000259" key="17">
    <source>
        <dbReference type="PROSITE" id="PS50880"/>
    </source>
</evidence>
<dbReference type="InterPro" id="IPR034144">
    <property type="entry name" value="TOPRIM_TopoIII"/>
</dbReference>
<comment type="catalytic activity">
    <reaction evidence="1">
        <text>ATP-independent breakage of single-stranded DNA, followed by passage and rejoining.</text>
        <dbReference type="EC" id="5.6.2.1"/>
    </reaction>
</comment>
<evidence type="ECO:0000256" key="14">
    <source>
        <dbReference type="ARBA" id="ARBA00032235"/>
    </source>
</evidence>
<reference evidence="19" key="1">
    <citation type="submission" date="2022-01" db="EMBL/GenBank/DDBJ databases">
        <authorList>
            <person name="Karlyshev A.V."/>
            <person name="Jaspars M."/>
        </authorList>
    </citation>
    <scope>NUCLEOTIDE SEQUENCE</scope>
    <source>
        <strain evidence="19">AGSA3-2</strain>
    </source>
</reference>
<keyword evidence="20" id="KW-1185">Reference proteome</keyword>
<dbReference type="Gene3D" id="1.10.460.10">
    <property type="entry name" value="Topoisomerase I, domain 2"/>
    <property type="match status" value="1"/>
</dbReference>
<dbReference type="Gene3D" id="2.70.20.10">
    <property type="entry name" value="Topoisomerase I, domain 3"/>
    <property type="match status" value="1"/>
</dbReference>
<dbReference type="GO" id="GO:0003677">
    <property type="term" value="F:DNA binding"/>
    <property type="evidence" value="ECO:0007669"/>
    <property type="project" value="UniProtKB-KW"/>
</dbReference>
<dbReference type="GO" id="GO:0006281">
    <property type="term" value="P:DNA repair"/>
    <property type="evidence" value="ECO:0007669"/>
    <property type="project" value="TreeGrafter"/>
</dbReference>
<proteinExistence type="inferred from homology"/>
<sequence length="669" mass="73508">MRVYLCEKPSQGKDIARVLGARQRGNGCYTGSGITVTWCIGHLLETAPPEAYGEQYRRWSIKQLPIIPERWRIEVKASTKAQFNIVKQLIAKASELVIATDADREGEMIAREILDLCGYRGPIRRLWLSALNDTSIRKALDALKPGTETLPLYHSALARSRADWLIGMNLSRLFTLLGQQSGYGGVLSVGRVQTPTLKLVVDRDRAIERFVAVPYWDIEMVLTHAGQSFKASWLPPDGNTDEAGRCLQESVARSAADTLRKARDATVTHVETERVREAPPLPFDLGTLQEVCSRQFGLDVQETLDIAQALYETHKATTYPRSDSGYLPESMLAEVPTVLDALAASDPVLRPLIDGLDRSIRSRAWNDGKVTAHHGIIPTLEPANVSAMSAKELAVYRLIRAHYLAQFLPHHEFDRTHAQFAATGQSLQAAGKQVVEPGWHRVMPRNEQEVEPSDAQSQRLPPLATDATCSLEQVELKALKTKPPRPYTQGELIKAMKGVAKLVTDPRLKQTLKETTGIGTEATRAGIINGLLARGYIARKGKAIRATEAACTLIDAVPGAIADPGTTAIWEQALDRIEAGQMTLDGFIDKQSAWVAQLVQQYRGAALTIAQPQGPACPQCGAATRQRHGKNGAFWSCSRYPDCKGTLPIKSTGKGRRGRKRKRSSSRTA</sequence>
<evidence type="ECO:0000256" key="9">
    <source>
        <dbReference type="ARBA" id="ARBA00023029"/>
    </source>
</evidence>
<evidence type="ECO:0000256" key="6">
    <source>
        <dbReference type="ARBA" id="ARBA00022771"/>
    </source>
</evidence>
<dbReference type="FunFam" id="1.10.290.10:FF:000004">
    <property type="entry name" value="DNA topoisomerase 3"/>
    <property type="match status" value="1"/>
</dbReference>
<dbReference type="InterPro" id="IPR013498">
    <property type="entry name" value="Topo_IA_Znf"/>
</dbReference>
<dbReference type="InterPro" id="IPR013824">
    <property type="entry name" value="Topo_IA_cen_sub1"/>
</dbReference>
<dbReference type="GO" id="GO:0006310">
    <property type="term" value="P:DNA recombination"/>
    <property type="evidence" value="ECO:0007669"/>
    <property type="project" value="TreeGrafter"/>
</dbReference>
<evidence type="ECO:0000256" key="7">
    <source>
        <dbReference type="ARBA" id="ARBA00022833"/>
    </source>
</evidence>
<dbReference type="FunFam" id="3.40.50.140:FF:000004">
    <property type="entry name" value="DNA topoisomerase 3"/>
    <property type="match status" value="1"/>
</dbReference>
<dbReference type="Gene3D" id="1.10.290.10">
    <property type="entry name" value="Topoisomerase I, domain 4"/>
    <property type="match status" value="1"/>
</dbReference>
<evidence type="ECO:0000256" key="4">
    <source>
        <dbReference type="ARBA" id="ARBA00022723"/>
    </source>
</evidence>
<evidence type="ECO:0000256" key="11">
    <source>
        <dbReference type="ARBA" id="ARBA00023235"/>
    </source>
</evidence>
<dbReference type="SUPFAM" id="SSF56712">
    <property type="entry name" value="Prokaryotic type I DNA topoisomerase"/>
    <property type="match status" value="1"/>
</dbReference>
<keyword evidence="6" id="KW-0863">Zinc-finger</keyword>
<dbReference type="PROSITE" id="PS00396">
    <property type="entry name" value="TOPO_IA_1"/>
    <property type="match status" value="1"/>
</dbReference>
<evidence type="ECO:0000256" key="10">
    <source>
        <dbReference type="ARBA" id="ARBA00023125"/>
    </source>
</evidence>
<dbReference type="SMART" id="SM00493">
    <property type="entry name" value="TOPRIM"/>
    <property type="match status" value="1"/>
</dbReference>
<dbReference type="EC" id="5.6.2.1" evidence="3"/>
<dbReference type="InterPro" id="IPR023406">
    <property type="entry name" value="Topo_IA_AS"/>
</dbReference>
<evidence type="ECO:0000313" key="20">
    <source>
        <dbReference type="Proteomes" id="UP001107961"/>
    </source>
</evidence>
<dbReference type="InterPro" id="IPR013825">
    <property type="entry name" value="Topo_IA_cen_sub2"/>
</dbReference>
<dbReference type="SMART" id="SM00437">
    <property type="entry name" value="TOP1Ac"/>
    <property type="match status" value="1"/>
</dbReference>
<dbReference type="GO" id="GO:0003917">
    <property type="term" value="F:DNA topoisomerase type I (single strand cut, ATP-independent) activity"/>
    <property type="evidence" value="ECO:0007669"/>
    <property type="project" value="UniProtKB-EC"/>
</dbReference>
<keyword evidence="8" id="KW-0460">Magnesium</keyword>
<dbReference type="PROSITE" id="PS52039">
    <property type="entry name" value="TOPO_IA_2"/>
    <property type="match status" value="1"/>
</dbReference>
<dbReference type="InterPro" id="IPR013826">
    <property type="entry name" value="Topo_IA_cen_sub3"/>
</dbReference>
<dbReference type="InterPro" id="IPR013497">
    <property type="entry name" value="Topo_IA_cen"/>
</dbReference>
<name>A0A9Q3ZFI2_9GAMM</name>
<dbReference type="InterPro" id="IPR023405">
    <property type="entry name" value="Topo_IA_core_domain"/>
</dbReference>
<gene>
    <name evidence="19" type="ORF">LZG35_13580</name>
</gene>
<evidence type="ECO:0000256" key="5">
    <source>
        <dbReference type="ARBA" id="ARBA00022737"/>
    </source>
</evidence>
<keyword evidence="11" id="KW-0413">Isomerase</keyword>
<dbReference type="CDD" id="cd00186">
    <property type="entry name" value="TOP1Ac"/>
    <property type="match status" value="1"/>
</dbReference>
<organism evidence="19 20">
    <name type="scientific">Alloalcanivorax xenomutans</name>
    <dbReference type="NCBI Taxonomy" id="1094342"/>
    <lineage>
        <taxon>Bacteria</taxon>
        <taxon>Pseudomonadati</taxon>
        <taxon>Pseudomonadota</taxon>
        <taxon>Gammaproteobacteria</taxon>
        <taxon>Oceanospirillales</taxon>
        <taxon>Alcanivoracaceae</taxon>
        <taxon>Alloalcanivorax</taxon>
    </lineage>
</organism>
<feature type="region of interest" description="Disordered" evidence="16">
    <location>
        <begin position="648"/>
        <end position="669"/>
    </location>
</feature>
<dbReference type="RefSeq" id="WP_055098975.1">
    <property type="nucleotide sequence ID" value="NZ_CP102389.1"/>
</dbReference>
<dbReference type="Gene3D" id="3.40.50.140">
    <property type="match status" value="1"/>
</dbReference>
<protein>
    <recommendedName>
        <fullName evidence="3">DNA topoisomerase</fullName>
        <ecNumber evidence="3">5.6.2.1</ecNumber>
    </recommendedName>
    <alternativeName>
        <fullName evidence="15">Omega-protein</fullName>
    </alternativeName>
    <alternativeName>
        <fullName evidence="14">Relaxing enzyme</fullName>
    </alternativeName>
    <alternativeName>
        <fullName evidence="12">Swivelase</fullName>
    </alternativeName>
    <alternativeName>
        <fullName evidence="13">Untwisting enzyme</fullName>
    </alternativeName>
</protein>
<keyword evidence="10" id="KW-0238">DNA-binding</keyword>
<dbReference type="PROSITE" id="PS50880">
    <property type="entry name" value="TOPRIM"/>
    <property type="match status" value="1"/>
</dbReference>
<dbReference type="InterPro" id="IPR003602">
    <property type="entry name" value="Topo_IA_DNA-bd_dom"/>
</dbReference>
<feature type="domain" description="Topo IA-type catalytic" evidence="18">
    <location>
        <begin position="149"/>
        <end position="599"/>
    </location>
</feature>
<dbReference type="NCBIfam" id="TIGR01056">
    <property type="entry name" value="topB"/>
    <property type="match status" value="1"/>
</dbReference>
<evidence type="ECO:0000313" key="19">
    <source>
        <dbReference type="EMBL" id="MCE7509671.1"/>
    </source>
</evidence>
<accession>A0A9Q3ZFI2</accession>
<comment type="similarity">
    <text evidence="2">Belongs to the type IA topoisomerase family.</text>
</comment>
<dbReference type="SUPFAM" id="SSF57783">
    <property type="entry name" value="Zinc beta-ribbon"/>
    <property type="match status" value="1"/>
</dbReference>
<dbReference type="CDD" id="cd03362">
    <property type="entry name" value="TOPRIM_TopoIA_TopoIII"/>
    <property type="match status" value="1"/>
</dbReference>
<dbReference type="Proteomes" id="UP001107961">
    <property type="component" value="Unassembled WGS sequence"/>
</dbReference>
<evidence type="ECO:0000256" key="2">
    <source>
        <dbReference type="ARBA" id="ARBA00009446"/>
    </source>
</evidence>
<dbReference type="GO" id="GO:0008270">
    <property type="term" value="F:zinc ion binding"/>
    <property type="evidence" value="ECO:0007669"/>
    <property type="project" value="UniProtKB-KW"/>
</dbReference>
<evidence type="ECO:0000256" key="16">
    <source>
        <dbReference type="SAM" id="MobiDB-lite"/>
    </source>
</evidence>
<feature type="domain" description="Toprim" evidence="17">
    <location>
        <begin position="1"/>
        <end position="132"/>
    </location>
</feature>
<evidence type="ECO:0000256" key="12">
    <source>
        <dbReference type="ARBA" id="ARBA00030003"/>
    </source>
</evidence>
<dbReference type="GO" id="GO:0043597">
    <property type="term" value="C:cytoplasmic replication fork"/>
    <property type="evidence" value="ECO:0007669"/>
    <property type="project" value="TreeGrafter"/>
</dbReference>
<keyword evidence="7" id="KW-0862">Zinc</keyword>
<dbReference type="NCBIfam" id="NF005829">
    <property type="entry name" value="PRK07726.1"/>
    <property type="match status" value="1"/>
</dbReference>
<comment type="caution">
    <text evidence="19">The sequence shown here is derived from an EMBL/GenBank/DDBJ whole genome shotgun (WGS) entry which is preliminary data.</text>
</comment>
<evidence type="ECO:0000256" key="3">
    <source>
        <dbReference type="ARBA" id="ARBA00012891"/>
    </source>
</evidence>
<evidence type="ECO:0000256" key="8">
    <source>
        <dbReference type="ARBA" id="ARBA00022842"/>
    </source>
</evidence>
<dbReference type="GO" id="GO:0006265">
    <property type="term" value="P:DNA topological change"/>
    <property type="evidence" value="ECO:0007669"/>
    <property type="project" value="InterPro"/>
</dbReference>
<dbReference type="Pfam" id="PF01131">
    <property type="entry name" value="Topoisom_bac"/>
    <property type="match status" value="1"/>
</dbReference>
<keyword evidence="9" id="KW-0799">Topoisomerase</keyword>
<feature type="compositionally biased region" description="Basic residues" evidence="16">
    <location>
        <begin position="653"/>
        <end position="669"/>
    </location>
</feature>
<keyword evidence="5" id="KW-0677">Repeat</keyword>
<dbReference type="PANTHER" id="PTHR11390:SF21">
    <property type="entry name" value="DNA TOPOISOMERASE 3-ALPHA"/>
    <property type="match status" value="1"/>
</dbReference>